<dbReference type="PROSITE" id="PS51918">
    <property type="entry name" value="RADICAL_SAM"/>
    <property type="match status" value="1"/>
</dbReference>
<evidence type="ECO:0000256" key="1">
    <source>
        <dbReference type="ARBA" id="ARBA00001966"/>
    </source>
</evidence>
<dbReference type="GO" id="GO:0051536">
    <property type="term" value="F:iron-sulfur cluster binding"/>
    <property type="evidence" value="ECO:0007669"/>
    <property type="project" value="UniProtKB-KW"/>
</dbReference>
<dbReference type="InterPro" id="IPR058240">
    <property type="entry name" value="rSAM_sf"/>
</dbReference>
<comment type="cofactor">
    <cofactor evidence="1">
        <name>[4Fe-4S] cluster</name>
        <dbReference type="ChEBI" id="CHEBI:49883"/>
    </cofactor>
</comment>
<keyword evidence="3" id="KW-0479">Metal-binding</keyword>
<sequence>MKDLTSATIEIITSCNFKCPHCYLDNKTSLGLNVNEWKNVITKLMLKGCRKLIITGGEPLLYKDFISLYTFIHQQGIDISLFTNASLMTEKHFELFGKYPPSSVSVSIYGKDNRELRSFSKNKRASLHRIMSNISRLEQLGITIYKGLTLCKSISVSSSDLAFFSENKIEINTYLIPSLNYQNNLEERLEPNEIVKIENDLAMERKIKDGNIPMDNLDYFKKCSGGYSSLFVDQFGRASICAVYRKKQYNIIDGNINDVWAELNSISEHFHKIYYDSKCGQCVLNAACRNCPAYMDLEHGGYKNKYLCDLANARINNG</sequence>
<dbReference type="EMBL" id="AAGVIB010000152">
    <property type="protein sequence ID" value="EBS3657096.1"/>
    <property type="molecule type" value="Genomic_DNA"/>
</dbReference>
<dbReference type="Pfam" id="PF04055">
    <property type="entry name" value="Radical_SAM"/>
    <property type="match status" value="1"/>
</dbReference>
<protein>
    <submittedName>
        <fullName evidence="7">Radical SAM protein</fullName>
    </submittedName>
</protein>
<evidence type="ECO:0000256" key="5">
    <source>
        <dbReference type="ARBA" id="ARBA00023014"/>
    </source>
</evidence>
<keyword evidence="4" id="KW-0408">Iron</keyword>
<dbReference type="SFLD" id="SFLDG01067">
    <property type="entry name" value="SPASM/twitch_domain_containing"/>
    <property type="match status" value="1"/>
</dbReference>
<feature type="domain" description="Radical SAM core" evidence="6">
    <location>
        <begin position="1"/>
        <end position="213"/>
    </location>
</feature>
<dbReference type="Gene3D" id="3.20.20.70">
    <property type="entry name" value="Aldolase class I"/>
    <property type="match status" value="1"/>
</dbReference>
<name>A0A5U9QW70_SALET</name>
<dbReference type="SFLD" id="SFLDS00029">
    <property type="entry name" value="Radical_SAM"/>
    <property type="match status" value="1"/>
</dbReference>
<proteinExistence type="predicted"/>
<reference evidence="7" key="1">
    <citation type="submission" date="2018-06" db="EMBL/GenBank/DDBJ databases">
        <authorList>
            <person name="Ashton P.M."/>
            <person name="Dallman T."/>
            <person name="Nair S."/>
            <person name="De Pinna E."/>
            <person name="Peters T."/>
            <person name="Grant K."/>
        </authorList>
    </citation>
    <scope>NUCLEOTIDE SEQUENCE</scope>
    <source>
        <strain evidence="7">414576</strain>
    </source>
</reference>
<dbReference type="PANTHER" id="PTHR11228">
    <property type="entry name" value="RADICAL SAM DOMAIN PROTEIN"/>
    <property type="match status" value="1"/>
</dbReference>
<accession>A0A5U9QW70</accession>
<organism evidence="7">
    <name type="scientific">Salmonella enterica subsp. enterica serovar Schwarzengrund</name>
    <dbReference type="NCBI Taxonomy" id="340190"/>
    <lineage>
        <taxon>Bacteria</taxon>
        <taxon>Pseudomonadati</taxon>
        <taxon>Pseudomonadota</taxon>
        <taxon>Gammaproteobacteria</taxon>
        <taxon>Enterobacterales</taxon>
        <taxon>Enterobacteriaceae</taxon>
        <taxon>Salmonella</taxon>
    </lineage>
</organism>
<comment type="caution">
    <text evidence="7">The sequence shown here is derived from an EMBL/GenBank/DDBJ whole genome shotgun (WGS) entry which is preliminary data.</text>
</comment>
<evidence type="ECO:0000256" key="4">
    <source>
        <dbReference type="ARBA" id="ARBA00023004"/>
    </source>
</evidence>
<keyword evidence="2" id="KW-0949">S-adenosyl-L-methionine</keyword>
<evidence type="ECO:0000259" key="6">
    <source>
        <dbReference type="PROSITE" id="PS51918"/>
    </source>
</evidence>
<dbReference type="InterPro" id="IPR050377">
    <property type="entry name" value="Radical_SAM_PqqE_MftC-like"/>
</dbReference>
<dbReference type="InterPro" id="IPR013785">
    <property type="entry name" value="Aldolase_TIM"/>
</dbReference>
<dbReference type="CDD" id="cd01335">
    <property type="entry name" value="Radical_SAM"/>
    <property type="match status" value="1"/>
</dbReference>
<dbReference type="SUPFAM" id="SSF102114">
    <property type="entry name" value="Radical SAM enzymes"/>
    <property type="match status" value="1"/>
</dbReference>
<evidence type="ECO:0000256" key="2">
    <source>
        <dbReference type="ARBA" id="ARBA00022691"/>
    </source>
</evidence>
<dbReference type="GO" id="GO:0003824">
    <property type="term" value="F:catalytic activity"/>
    <property type="evidence" value="ECO:0007669"/>
    <property type="project" value="InterPro"/>
</dbReference>
<keyword evidence="5" id="KW-0411">Iron-sulfur</keyword>
<dbReference type="GO" id="GO:0046872">
    <property type="term" value="F:metal ion binding"/>
    <property type="evidence" value="ECO:0007669"/>
    <property type="project" value="UniProtKB-KW"/>
</dbReference>
<gene>
    <name evidence="7" type="ORF">DPO64_23220</name>
</gene>
<dbReference type="AlphaFoldDB" id="A0A5U9QW70"/>
<evidence type="ECO:0000313" key="7">
    <source>
        <dbReference type="EMBL" id="EBS3657096.1"/>
    </source>
</evidence>
<dbReference type="InterPro" id="IPR007197">
    <property type="entry name" value="rSAM"/>
</dbReference>
<dbReference type="PANTHER" id="PTHR11228:SF7">
    <property type="entry name" value="PQQA PEPTIDE CYCLASE"/>
    <property type="match status" value="1"/>
</dbReference>
<evidence type="ECO:0000256" key="3">
    <source>
        <dbReference type="ARBA" id="ARBA00022723"/>
    </source>
</evidence>